<proteinExistence type="predicted"/>
<accession>A0A1E3ER99</accession>
<name>A0A1E3ER99_BRAEL</name>
<dbReference type="Proteomes" id="UP000673383">
    <property type="component" value="Unassembled WGS sequence"/>
</dbReference>
<evidence type="ECO:0000313" key="2">
    <source>
        <dbReference type="Proteomes" id="UP000673383"/>
    </source>
</evidence>
<evidence type="ECO:0000313" key="1">
    <source>
        <dbReference type="EMBL" id="MBP1294469.1"/>
    </source>
</evidence>
<comment type="caution">
    <text evidence="1">The sequence shown here is derived from an EMBL/GenBank/DDBJ whole genome shotgun (WGS) entry which is preliminary data.</text>
</comment>
<organism evidence="1 2">
    <name type="scientific">Bradyrhizobium elkanii</name>
    <dbReference type="NCBI Taxonomy" id="29448"/>
    <lineage>
        <taxon>Bacteria</taxon>
        <taxon>Pseudomonadati</taxon>
        <taxon>Pseudomonadota</taxon>
        <taxon>Alphaproteobacteria</taxon>
        <taxon>Hyphomicrobiales</taxon>
        <taxon>Nitrobacteraceae</taxon>
        <taxon>Bradyrhizobium</taxon>
    </lineage>
</organism>
<reference evidence="1" key="1">
    <citation type="submission" date="2021-02" db="EMBL/GenBank/DDBJ databases">
        <title>Genomic Encyclopedia of Type Strains, Phase IV (KMG-V): Genome sequencing to study the core and pangenomes of soil and plant-associated prokaryotes.</title>
        <authorList>
            <person name="Whitman W."/>
        </authorList>
    </citation>
    <scope>NUCLEOTIDE SEQUENCE</scope>
    <source>
        <strain evidence="1">USDA 406</strain>
    </source>
</reference>
<protein>
    <submittedName>
        <fullName evidence="1">Uncharacterized protein</fullName>
    </submittedName>
</protein>
<dbReference type="AlphaFoldDB" id="A0A1E3ER99"/>
<dbReference type="EMBL" id="JAFICZ010000001">
    <property type="protein sequence ID" value="MBP1294469.1"/>
    <property type="molecule type" value="Genomic_DNA"/>
</dbReference>
<sequence>MSSDDYAAEAARHRRIAEEYRTLSSYAMDDGIRRAYLKLADDYELLANNEDRVASHLKITH</sequence>
<dbReference type="RefSeq" id="WP_069277002.1">
    <property type="nucleotide sequence ID" value="NZ_JAFICZ010000001.1"/>
</dbReference>
<gene>
    <name evidence="1" type="ORF">JOH49_004222</name>
</gene>